<protein>
    <submittedName>
        <fullName evidence="1">Uncharacterized protein</fullName>
    </submittedName>
</protein>
<evidence type="ECO:0000313" key="1">
    <source>
        <dbReference type="EMBL" id="RJG52397.1"/>
    </source>
</evidence>
<name>A0A418YMK9_9SPHN</name>
<reference evidence="1 2" key="1">
    <citation type="submission" date="2018-08" db="EMBL/GenBank/DDBJ databases">
        <title>Sphingobium sp. EO9.</title>
        <authorList>
            <person name="Park Y."/>
            <person name="Kim K.H."/>
            <person name="Jeon C.O."/>
        </authorList>
    </citation>
    <scope>NUCLEOTIDE SEQUENCE [LARGE SCALE GENOMIC DNA]</scope>
    <source>
        <strain evidence="1 2">EO9</strain>
    </source>
</reference>
<organism evidence="1 2">
    <name type="scientific">Sphingobium terrigena</name>
    <dbReference type="NCBI Taxonomy" id="2304063"/>
    <lineage>
        <taxon>Bacteria</taxon>
        <taxon>Pseudomonadati</taxon>
        <taxon>Pseudomonadota</taxon>
        <taxon>Alphaproteobacteria</taxon>
        <taxon>Sphingomonadales</taxon>
        <taxon>Sphingomonadaceae</taxon>
        <taxon>Sphingobium</taxon>
    </lineage>
</organism>
<proteinExistence type="predicted"/>
<accession>A0A418YMK9</accession>
<dbReference type="EMBL" id="QVRA01000027">
    <property type="protein sequence ID" value="RJG52397.1"/>
    <property type="molecule type" value="Genomic_DNA"/>
</dbReference>
<dbReference type="RefSeq" id="WP_119749553.1">
    <property type="nucleotide sequence ID" value="NZ_QVRA01000027.1"/>
</dbReference>
<evidence type="ECO:0000313" key="2">
    <source>
        <dbReference type="Proteomes" id="UP000283469"/>
    </source>
</evidence>
<comment type="caution">
    <text evidence="1">The sequence shown here is derived from an EMBL/GenBank/DDBJ whole genome shotgun (WGS) entry which is preliminary data.</text>
</comment>
<gene>
    <name evidence="1" type="ORF">D0Z70_20075</name>
</gene>
<dbReference type="OrthoDB" id="7447671at2"/>
<keyword evidence="2" id="KW-1185">Reference proteome</keyword>
<sequence length="153" mass="16858">MDIIASRTRITGSTPRYSYRALVLLDEIDPARRHRVAILHVQTPAVRLPCTRIADTIAPDRWFERNLAVPCGLAARLNLVGRRVEAIILQSIFPEMVTHLAPLALLLDHDPGSAVHRIATIDLNAAFDAIAPRLDMLMAADLGLYQGANRHAA</sequence>
<dbReference type="Proteomes" id="UP000283469">
    <property type="component" value="Unassembled WGS sequence"/>
</dbReference>
<dbReference type="AlphaFoldDB" id="A0A418YMK9"/>